<dbReference type="Proteomes" id="UP001501578">
    <property type="component" value="Unassembled WGS sequence"/>
</dbReference>
<protein>
    <submittedName>
        <fullName evidence="1">Uncharacterized protein</fullName>
    </submittedName>
</protein>
<evidence type="ECO:0000313" key="1">
    <source>
        <dbReference type="EMBL" id="GAA0921554.1"/>
    </source>
</evidence>
<comment type="caution">
    <text evidence="1">The sequence shown here is derived from an EMBL/GenBank/DDBJ whole genome shotgun (WGS) entry which is preliminary data.</text>
</comment>
<dbReference type="RefSeq" id="WP_343949500.1">
    <property type="nucleotide sequence ID" value="NZ_BAAAHQ010000008.1"/>
</dbReference>
<accession>A0ABN1P3F1</accession>
<gene>
    <name evidence="1" type="ORF">GCM10009560_20430</name>
</gene>
<name>A0ABN1P3F1_9ACTN</name>
<sequence length="108" mass="11875">MWPAVRDDAEAHGLSSVWLMYQPEEKQIGILTVAAKTDDADPAVAVSRGLERLERLAPFGRFLPEQLGTEQLMDRTSLIISSWLPESRALGGAHSSFDVSPPHPQPQV</sequence>
<proteinExistence type="predicted"/>
<evidence type="ECO:0000313" key="2">
    <source>
        <dbReference type="Proteomes" id="UP001501578"/>
    </source>
</evidence>
<dbReference type="EMBL" id="BAAAHQ010000008">
    <property type="protein sequence ID" value="GAA0921554.1"/>
    <property type="molecule type" value="Genomic_DNA"/>
</dbReference>
<reference evidence="1 2" key="1">
    <citation type="journal article" date="2019" name="Int. J. Syst. Evol. Microbiol.">
        <title>The Global Catalogue of Microorganisms (GCM) 10K type strain sequencing project: providing services to taxonomists for standard genome sequencing and annotation.</title>
        <authorList>
            <consortium name="The Broad Institute Genomics Platform"/>
            <consortium name="The Broad Institute Genome Sequencing Center for Infectious Disease"/>
            <person name="Wu L."/>
            <person name="Ma J."/>
        </authorList>
    </citation>
    <scope>NUCLEOTIDE SEQUENCE [LARGE SCALE GENOMIC DNA]</scope>
    <source>
        <strain evidence="1 2">JCM 11136</strain>
    </source>
</reference>
<organism evidence="1 2">
    <name type="scientific">Nonomuraea longicatena</name>
    <dbReference type="NCBI Taxonomy" id="83682"/>
    <lineage>
        <taxon>Bacteria</taxon>
        <taxon>Bacillati</taxon>
        <taxon>Actinomycetota</taxon>
        <taxon>Actinomycetes</taxon>
        <taxon>Streptosporangiales</taxon>
        <taxon>Streptosporangiaceae</taxon>
        <taxon>Nonomuraea</taxon>
    </lineage>
</organism>
<keyword evidence="2" id="KW-1185">Reference proteome</keyword>